<proteinExistence type="predicted"/>
<sequence length="665" mass="75268">MVVLVGDGKRVHPSTYAKIVNAIQDVDLMVMLSEDLPVLSMHQQHEQQHDGCGKKVEVVGKRRLARTKECHDEWKQKFIDGVSANDDITSHSGILDNCQGWKDVAYRSKYRHAAGHGGCQCPHHQWIGGLSSSTTMMPYQRRHLILATTHDTNNNNNNDTSTSIAMRCMPLQLRRALITDESLYSDGNTYHSISAMKEFITCKSCYQSHMNIADKEAAHKGAQGYGGPPPPPLLLPKYCYCCSLHEILHAIYCGIDVIDTSFIFDMADEGLMLNWTIIDPTSTTIDEENTPSASTPIMQEQQQQKQQQWRELKPSCILRVRYDTSMTEDDYGQPIAASHHNQQQQQHDHDHYTLSYVVVVLVIIPLSTMDDLDFDQVEQLMDQQQQGRGEGGGGQQADNRTRRRDTPQYDDDVIITRRPSSRPQRYDEYKNDDRDNTASYQKREGGEHNDGRRIVVIMTMMRNKHPHRIVVIMMMMIDDEKSERGGDERTRMVQQAHRDDCTVMVMGIHPKCTEREVYVFMSQNAGKSKHLKQKRIVQQKQPEYVGGLTGVLIYLQESEIRKLFSPFGDIQAIEIAKSPYTGRPRGFAFVIYSRACDARVAIAAMHKYRIADSTLEVGYLASAVNTALLSQTMDNNNIPKQQEQQEEGGGGGGGRMMPPLPPHGV</sequence>
<name>A0A7J6RLR2_PEROL</name>
<dbReference type="Gene3D" id="3.30.70.330">
    <property type="match status" value="1"/>
</dbReference>
<evidence type="ECO:0000313" key="5">
    <source>
        <dbReference type="Proteomes" id="UP000574390"/>
    </source>
</evidence>
<evidence type="ECO:0000256" key="2">
    <source>
        <dbReference type="SAM" id="MobiDB-lite"/>
    </source>
</evidence>
<evidence type="ECO:0000259" key="3">
    <source>
        <dbReference type="PROSITE" id="PS50102"/>
    </source>
</evidence>
<feature type="compositionally biased region" description="Basic and acidic residues" evidence="2">
    <location>
        <begin position="424"/>
        <end position="451"/>
    </location>
</feature>
<evidence type="ECO:0000256" key="1">
    <source>
        <dbReference type="PROSITE-ProRule" id="PRU00176"/>
    </source>
</evidence>
<protein>
    <recommendedName>
        <fullName evidence="3">RRM domain-containing protein</fullName>
    </recommendedName>
</protein>
<feature type="domain" description="RRM" evidence="3">
    <location>
        <begin position="541"/>
        <end position="622"/>
    </location>
</feature>
<dbReference type="Proteomes" id="UP000574390">
    <property type="component" value="Unassembled WGS sequence"/>
</dbReference>
<feature type="non-terminal residue" evidence="4">
    <location>
        <position position="1"/>
    </location>
</feature>
<dbReference type="InterPro" id="IPR000504">
    <property type="entry name" value="RRM_dom"/>
</dbReference>
<dbReference type="InterPro" id="IPR006509">
    <property type="entry name" value="RBM39_SF"/>
</dbReference>
<accession>A0A7J6RLR2</accession>
<dbReference type="PANTHER" id="PTHR48036">
    <property type="entry name" value="SPLICING FACTOR (PAD-1), PUTATIVE (AFU_ORTHOLOGUE AFUA_1G15810)-RELATED"/>
    <property type="match status" value="1"/>
</dbReference>
<dbReference type="GO" id="GO:0003723">
    <property type="term" value="F:RNA binding"/>
    <property type="evidence" value="ECO:0007669"/>
    <property type="project" value="UniProtKB-UniRule"/>
</dbReference>
<reference evidence="4 5" key="1">
    <citation type="submission" date="2020-04" db="EMBL/GenBank/DDBJ databases">
        <title>Perkinsus olseni comparative genomics.</title>
        <authorList>
            <person name="Bogema D.R."/>
        </authorList>
    </citation>
    <scope>NUCLEOTIDE SEQUENCE [LARGE SCALE GENOMIC DNA]</scope>
    <source>
        <strain evidence="4">ATCC PRA-205</strain>
    </source>
</reference>
<feature type="region of interest" description="Disordered" evidence="2">
    <location>
        <begin position="640"/>
        <end position="665"/>
    </location>
</feature>
<dbReference type="Pfam" id="PF00076">
    <property type="entry name" value="RRM_1"/>
    <property type="match status" value="1"/>
</dbReference>
<dbReference type="InterPro" id="IPR012677">
    <property type="entry name" value="Nucleotide-bd_a/b_plait_sf"/>
</dbReference>
<dbReference type="InterPro" id="IPR035979">
    <property type="entry name" value="RBD_domain_sf"/>
</dbReference>
<evidence type="ECO:0000313" key="4">
    <source>
        <dbReference type="EMBL" id="KAF4721608.1"/>
    </source>
</evidence>
<dbReference type="GO" id="GO:0005634">
    <property type="term" value="C:nucleus"/>
    <property type="evidence" value="ECO:0007669"/>
    <property type="project" value="InterPro"/>
</dbReference>
<organism evidence="4 5">
    <name type="scientific">Perkinsus olseni</name>
    <name type="common">Perkinsus atlanticus</name>
    <dbReference type="NCBI Taxonomy" id="32597"/>
    <lineage>
        <taxon>Eukaryota</taxon>
        <taxon>Sar</taxon>
        <taxon>Alveolata</taxon>
        <taxon>Perkinsozoa</taxon>
        <taxon>Perkinsea</taxon>
        <taxon>Perkinsida</taxon>
        <taxon>Perkinsidae</taxon>
        <taxon>Perkinsus</taxon>
    </lineage>
</organism>
<dbReference type="PROSITE" id="PS50102">
    <property type="entry name" value="RRM"/>
    <property type="match status" value="1"/>
</dbReference>
<dbReference type="SUPFAM" id="SSF54928">
    <property type="entry name" value="RNA-binding domain, RBD"/>
    <property type="match status" value="1"/>
</dbReference>
<feature type="region of interest" description="Disordered" evidence="2">
    <location>
        <begin position="382"/>
        <end position="451"/>
    </location>
</feature>
<comment type="caution">
    <text evidence="4">The sequence shown here is derived from an EMBL/GenBank/DDBJ whole genome shotgun (WGS) entry which is preliminary data.</text>
</comment>
<dbReference type="AlphaFoldDB" id="A0A7J6RLR2"/>
<dbReference type="GO" id="GO:0006397">
    <property type="term" value="P:mRNA processing"/>
    <property type="evidence" value="ECO:0007669"/>
    <property type="project" value="InterPro"/>
</dbReference>
<gene>
    <name evidence="4" type="ORF">FOZ62_007110</name>
</gene>
<dbReference type="SMART" id="SM00360">
    <property type="entry name" value="RRM"/>
    <property type="match status" value="1"/>
</dbReference>
<keyword evidence="1" id="KW-0694">RNA-binding</keyword>
<dbReference type="EMBL" id="JABANM010021193">
    <property type="protein sequence ID" value="KAF4721608.1"/>
    <property type="molecule type" value="Genomic_DNA"/>
</dbReference>